<dbReference type="OrthoDB" id="168171at2759"/>
<dbReference type="AlphaFoldDB" id="A0A0L6UGC9"/>
<evidence type="ECO:0000256" key="1">
    <source>
        <dbReference type="SAM" id="MobiDB-lite"/>
    </source>
</evidence>
<name>A0A0L6UGC9_9BASI</name>
<evidence type="ECO:0000313" key="3">
    <source>
        <dbReference type="Proteomes" id="UP000037035"/>
    </source>
</evidence>
<proteinExistence type="predicted"/>
<organism evidence="2 3">
    <name type="scientific">Puccinia sorghi</name>
    <dbReference type="NCBI Taxonomy" id="27349"/>
    <lineage>
        <taxon>Eukaryota</taxon>
        <taxon>Fungi</taxon>
        <taxon>Dikarya</taxon>
        <taxon>Basidiomycota</taxon>
        <taxon>Pucciniomycotina</taxon>
        <taxon>Pucciniomycetes</taxon>
        <taxon>Pucciniales</taxon>
        <taxon>Pucciniaceae</taxon>
        <taxon>Puccinia</taxon>
    </lineage>
</organism>
<reference evidence="2 3" key="1">
    <citation type="submission" date="2015-08" db="EMBL/GenBank/DDBJ databases">
        <title>Next Generation Sequencing and Analysis of the Genome of Puccinia sorghi L Schw, the Causal Agent of Maize Common Rust.</title>
        <authorList>
            <person name="Rochi L."/>
            <person name="Burguener G."/>
            <person name="Darino M."/>
            <person name="Turjanski A."/>
            <person name="Kreff E."/>
            <person name="Dieguez M.J."/>
            <person name="Sacco F."/>
        </authorList>
    </citation>
    <scope>NUCLEOTIDE SEQUENCE [LARGE SCALE GENOMIC DNA]</scope>
    <source>
        <strain evidence="2 3">RO10H11247</strain>
    </source>
</reference>
<accession>A0A0L6UGC9</accession>
<dbReference type="EMBL" id="LAVV01011607">
    <property type="protein sequence ID" value="KNZ47588.1"/>
    <property type="molecule type" value="Genomic_DNA"/>
</dbReference>
<dbReference type="VEuPathDB" id="FungiDB:VP01_629g3"/>
<protein>
    <submittedName>
        <fullName evidence="2">Uncharacterized protein</fullName>
    </submittedName>
</protein>
<keyword evidence="3" id="KW-1185">Reference proteome</keyword>
<feature type="region of interest" description="Disordered" evidence="1">
    <location>
        <begin position="116"/>
        <end position="147"/>
    </location>
</feature>
<sequence>MACNSYGVNSGSSSMEMVLNWLTSGSNYQRWRGILKKEKLTGFIIEMQKTSTKKSVIFNPCITLLLTGRGTLVWEYSMLMLSMVSRRLMMCSDQIHFLCLAEPLHTQSSVSVPIPEAQQENQARRISTDDLLNLPSSGQDEPTLDEEEGGITTTQFIPPSAEEETIKHTKEVITKRQAKMAKAHTSATKAKVSYMRELRELVSRHHRCTCYV</sequence>
<dbReference type="Proteomes" id="UP000037035">
    <property type="component" value="Unassembled WGS sequence"/>
</dbReference>
<comment type="caution">
    <text evidence="2">The sequence shown here is derived from an EMBL/GenBank/DDBJ whole genome shotgun (WGS) entry which is preliminary data.</text>
</comment>
<evidence type="ECO:0000313" key="2">
    <source>
        <dbReference type="EMBL" id="KNZ47588.1"/>
    </source>
</evidence>
<gene>
    <name evidence="2" type="ORF">VP01_629g3</name>
</gene>
<dbReference type="STRING" id="27349.A0A0L6UGC9"/>